<reference evidence="4 5" key="1">
    <citation type="submission" date="2020-08" db="EMBL/GenBank/DDBJ databases">
        <title>Genomic Encyclopedia of Type Strains, Phase IV (KMG-V): Genome sequencing to study the core and pangenomes of soil and plant-associated prokaryotes.</title>
        <authorList>
            <person name="Whitman W."/>
        </authorList>
    </citation>
    <scope>NUCLEOTIDE SEQUENCE [LARGE SCALE GENOMIC DNA]</scope>
    <source>
        <strain evidence="4 5">SEMIA 4011</strain>
    </source>
</reference>
<dbReference type="GO" id="GO:0000160">
    <property type="term" value="P:phosphorelay signal transduction system"/>
    <property type="evidence" value="ECO:0007669"/>
    <property type="project" value="InterPro"/>
</dbReference>
<dbReference type="PROSITE" id="PS50110">
    <property type="entry name" value="RESPONSE_REGULATORY"/>
    <property type="match status" value="1"/>
</dbReference>
<proteinExistence type="predicted"/>
<evidence type="ECO:0000313" key="5">
    <source>
        <dbReference type="Proteomes" id="UP000517187"/>
    </source>
</evidence>
<protein>
    <submittedName>
        <fullName evidence="4">Two-component system chemotaxis response regulator CheY</fullName>
    </submittedName>
</protein>
<feature type="domain" description="Response regulatory" evidence="3">
    <location>
        <begin position="4"/>
        <end position="120"/>
    </location>
</feature>
<gene>
    <name evidence="4" type="ORF">GGE66_003036</name>
</gene>
<dbReference type="RefSeq" id="WP_003585726.1">
    <property type="nucleotide sequence ID" value="NZ_JACIIJ010000006.1"/>
</dbReference>
<dbReference type="EMBL" id="JACIIJ010000006">
    <property type="protein sequence ID" value="MBB6222057.1"/>
    <property type="molecule type" value="Genomic_DNA"/>
</dbReference>
<dbReference type="InterPro" id="IPR011006">
    <property type="entry name" value="CheY-like_superfamily"/>
</dbReference>
<dbReference type="Gene3D" id="3.40.50.2300">
    <property type="match status" value="1"/>
</dbReference>
<organism evidence="4 5">
    <name type="scientific">Rhizobium leguminosarum</name>
    <dbReference type="NCBI Taxonomy" id="384"/>
    <lineage>
        <taxon>Bacteria</taxon>
        <taxon>Pseudomonadati</taxon>
        <taxon>Pseudomonadota</taxon>
        <taxon>Alphaproteobacteria</taxon>
        <taxon>Hyphomicrobiales</taxon>
        <taxon>Rhizobiaceae</taxon>
        <taxon>Rhizobium/Agrobacterium group</taxon>
        <taxon>Rhizobium</taxon>
    </lineage>
</organism>
<evidence type="ECO:0000256" key="2">
    <source>
        <dbReference type="PROSITE-ProRule" id="PRU00169"/>
    </source>
</evidence>
<dbReference type="InterPro" id="IPR050595">
    <property type="entry name" value="Bact_response_regulator"/>
</dbReference>
<dbReference type="InterPro" id="IPR001789">
    <property type="entry name" value="Sig_transdc_resp-reg_receiver"/>
</dbReference>
<feature type="modified residue" description="4-aspartylphosphate" evidence="2">
    <location>
        <position position="53"/>
    </location>
</feature>
<dbReference type="Pfam" id="PF00072">
    <property type="entry name" value="Response_reg"/>
    <property type="match status" value="1"/>
</dbReference>
<dbReference type="Proteomes" id="UP000517187">
    <property type="component" value="Unassembled WGS sequence"/>
</dbReference>
<sequence>MSANILTVDDSASIRLTTKVTLSNAGYSVTEAADGAEGLATAKGGRFDLIVTDLNMPVMDGLTMIEELRKLPGQAGVPIIFLTTESDADLKARAKAAGATGWLTKPFDPEHLVKIVKKVLGR</sequence>
<keyword evidence="1 2" id="KW-0597">Phosphoprotein</keyword>
<dbReference type="SMART" id="SM00448">
    <property type="entry name" value="REC"/>
    <property type="match status" value="1"/>
</dbReference>
<evidence type="ECO:0000259" key="3">
    <source>
        <dbReference type="PROSITE" id="PS50110"/>
    </source>
</evidence>
<dbReference type="AlphaFoldDB" id="A0A7X0DV64"/>
<comment type="caution">
    <text evidence="4">The sequence shown here is derived from an EMBL/GenBank/DDBJ whole genome shotgun (WGS) entry which is preliminary data.</text>
</comment>
<dbReference type="SUPFAM" id="SSF52172">
    <property type="entry name" value="CheY-like"/>
    <property type="match status" value="1"/>
</dbReference>
<dbReference type="PANTHER" id="PTHR44591:SF25">
    <property type="entry name" value="CHEMOTAXIS TWO-COMPONENT RESPONSE REGULATOR"/>
    <property type="match status" value="1"/>
</dbReference>
<evidence type="ECO:0000313" key="4">
    <source>
        <dbReference type="EMBL" id="MBB6222057.1"/>
    </source>
</evidence>
<accession>A0A7X0DV64</accession>
<name>A0A7X0DV64_RHILE</name>
<evidence type="ECO:0000256" key="1">
    <source>
        <dbReference type="ARBA" id="ARBA00022553"/>
    </source>
</evidence>
<dbReference type="PANTHER" id="PTHR44591">
    <property type="entry name" value="STRESS RESPONSE REGULATOR PROTEIN 1"/>
    <property type="match status" value="1"/>
</dbReference>